<dbReference type="RefSeq" id="WP_024006129.1">
    <property type="nucleotide sequence ID" value="NZ_KI650980.1"/>
</dbReference>
<accession>V8QT72</accession>
<dbReference type="SUPFAM" id="SSF53850">
    <property type="entry name" value="Periplasmic binding protein-like II"/>
    <property type="match status" value="1"/>
</dbReference>
<dbReference type="PANTHER" id="PTHR42928:SF5">
    <property type="entry name" value="BLR1237 PROTEIN"/>
    <property type="match status" value="1"/>
</dbReference>
<dbReference type="InterPro" id="IPR042100">
    <property type="entry name" value="Bug_dom1"/>
</dbReference>
<protein>
    <submittedName>
        <fullName evidence="2">ABC transporter substrate-binding protein</fullName>
    </submittedName>
</protein>
<dbReference type="PANTHER" id="PTHR42928">
    <property type="entry name" value="TRICARBOXYLATE-BINDING PROTEIN"/>
    <property type="match status" value="1"/>
</dbReference>
<evidence type="ECO:0000313" key="3">
    <source>
        <dbReference type="Proteomes" id="UP000018733"/>
    </source>
</evidence>
<gene>
    <name evidence="2" type="ORF">W822_15920</name>
</gene>
<comment type="similarity">
    <text evidence="1">Belongs to the UPF0065 (bug) family.</text>
</comment>
<name>V8QT72_9BURK</name>
<proteinExistence type="inferred from homology"/>
<dbReference type="Gene3D" id="3.40.190.150">
    <property type="entry name" value="Bordetella uptake gene, domain 1"/>
    <property type="match status" value="1"/>
</dbReference>
<dbReference type="InterPro" id="IPR005064">
    <property type="entry name" value="BUG"/>
</dbReference>
<dbReference type="Proteomes" id="UP000018733">
    <property type="component" value="Unassembled WGS sequence"/>
</dbReference>
<dbReference type="eggNOG" id="COG3181">
    <property type="taxonomic scope" value="Bacteria"/>
</dbReference>
<dbReference type="PIRSF" id="PIRSF017082">
    <property type="entry name" value="YflP"/>
    <property type="match status" value="1"/>
</dbReference>
<keyword evidence="3" id="KW-1185">Reference proteome</keyword>
<evidence type="ECO:0000256" key="1">
    <source>
        <dbReference type="ARBA" id="ARBA00006987"/>
    </source>
</evidence>
<comment type="caution">
    <text evidence="2">The sequence shown here is derived from an EMBL/GenBank/DDBJ whole genome shotgun (WGS) entry which is preliminary data.</text>
</comment>
<dbReference type="Pfam" id="PF03401">
    <property type="entry name" value="TctC"/>
    <property type="match status" value="1"/>
</dbReference>
<dbReference type="CDD" id="cd07012">
    <property type="entry name" value="PBP2_Bug_TTT"/>
    <property type="match status" value="1"/>
</dbReference>
<dbReference type="HOGENOM" id="CLU_045683_0_0_4"/>
<sequence length="322" mass="34304">MTLQRRNLLLAAAALPLVRARAEIPTFPSRPVRLVISFPPGSTSDMLARHLGEKLGSALGQPVVVESKPGAQGVIAARTVIHAKPDGHTLFLGTNSSHAANVYLIKNLGYDPIKDFTPISQVTTNPLLLVVNAKLPVKTVAELIDHAKAHPGKLNYGTGNSGSLVAAQLLKAQTGIQAQAVNYPGMPQATTDLVAGRLDFMMVDPLVIEPFVKSGQIRVLGLTSPQRLASMPQVAPLAELGLAGYRYESWSGLFGPAGLPADITRKLSEVVMTTLNSAASQSYLSRLGMIATASDPQHFGRFVREQIVLWRTLSRDAGLAVN</sequence>
<reference evidence="2 3" key="1">
    <citation type="journal article" date="2014" name="Genome Announc.">
        <title>Draft Genome Sequence of Advenella kashmirensis Strain W13003, a Polycyclic Aromatic Hydrocarbon-Degrading Bacterium.</title>
        <authorList>
            <person name="Wang X."/>
            <person name="Jin D."/>
            <person name="Zhou L."/>
            <person name="Wu L."/>
            <person name="An W."/>
            <person name="Zhao L."/>
        </authorList>
    </citation>
    <scope>NUCLEOTIDE SEQUENCE [LARGE SCALE GENOMIC DNA]</scope>
    <source>
        <strain evidence="2 3">W13003</strain>
    </source>
</reference>
<organism evidence="2 3">
    <name type="scientific">Advenella kashmirensis W13003</name>
    <dbReference type="NCBI Taxonomy" id="1424334"/>
    <lineage>
        <taxon>Bacteria</taxon>
        <taxon>Pseudomonadati</taxon>
        <taxon>Pseudomonadota</taxon>
        <taxon>Betaproteobacteria</taxon>
        <taxon>Burkholderiales</taxon>
        <taxon>Alcaligenaceae</taxon>
    </lineage>
</organism>
<dbReference type="OrthoDB" id="8838369at2"/>
<dbReference type="STRING" id="1424334.W822_15920"/>
<dbReference type="AlphaFoldDB" id="V8QT72"/>
<evidence type="ECO:0000313" key="2">
    <source>
        <dbReference type="EMBL" id="ETF02204.1"/>
    </source>
</evidence>
<dbReference type="PATRIC" id="fig|1424334.3.peg.3192"/>
<dbReference type="Gene3D" id="3.40.190.10">
    <property type="entry name" value="Periplasmic binding protein-like II"/>
    <property type="match status" value="1"/>
</dbReference>
<dbReference type="EMBL" id="AYXT01000010">
    <property type="protein sequence ID" value="ETF02204.1"/>
    <property type="molecule type" value="Genomic_DNA"/>
</dbReference>